<accession>A0A9D2PGN2</accession>
<sequence length="135" mass="15897">MKMKKYNLSNIMKRAWEMVKNMGMTISEGLKKAWREAKMKKELIGTPKQVAWAQDIIDDAMNTINANIKRAGENENTKKLLGFDIWMEIKNQVVNLIDSTNEAKVFIENRDVISPDRIIRIFDEMHMREQIKKHM</sequence>
<name>A0A9D2PGN2_9FIRM</name>
<dbReference type="AlphaFoldDB" id="A0A9D2PGN2"/>
<dbReference type="EMBL" id="DWWD01000005">
    <property type="protein sequence ID" value="HJC49130.1"/>
    <property type="molecule type" value="Genomic_DNA"/>
</dbReference>
<reference evidence="1" key="2">
    <citation type="submission" date="2021-04" db="EMBL/GenBank/DDBJ databases">
        <authorList>
            <person name="Gilroy R."/>
        </authorList>
    </citation>
    <scope>NUCLEOTIDE SEQUENCE</scope>
    <source>
        <strain evidence="1">ChiSjej3B21-8574</strain>
    </source>
</reference>
<comment type="caution">
    <text evidence="1">The sequence shown here is derived from an EMBL/GenBank/DDBJ whole genome shotgun (WGS) entry which is preliminary data.</text>
</comment>
<reference evidence="1" key="1">
    <citation type="journal article" date="2021" name="PeerJ">
        <title>Extensive microbial diversity within the chicken gut microbiome revealed by metagenomics and culture.</title>
        <authorList>
            <person name="Gilroy R."/>
            <person name="Ravi A."/>
            <person name="Getino M."/>
            <person name="Pursley I."/>
            <person name="Horton D.L."/>
            <person name="Alikhan N.F."/>
            <person name="Baker D."/>
            <person name="Gharbi K."/>
            <person name="Hall N."/>
            <person name="Watson M."/>
            <person name="Adriaenssens E.M."/>
            <person name="Foster-Nyarko E."/>
            <person name="Jarju S."/>
            <person name="Secka A."/>
            <person name="Antonio M."/>
            <person name="Oren A."/>
            <person name="Chaudhuri R.R."/>
            <person name="La Ragione R."/>
            <person name="Hildebrand F."/>
            <person name="Pallen M.J."/>
        </authorList>
    </citation>
    <scope>NUCLEOTIDE SEQUENCE</scope>
    <source>
        <strain evidence="1">ChiSjej3B21-8574</strain>
    </source>
</reference>
<protein>
    <submittedName>
        <fullName evidence="1">Uncharacterized protein</fullName>
    </submittedName>
</protein>
<gene>
    <name evidence="1" type="ORF">H9754_00890</name>
</gene>
<organism evidence="1 2">
    <name type="scientific">Candidatus Anaerostipes avistercoris</name>
    <dbReference type="NCBI Taxonomy" id="2838462"/>
    <lineage>
        <taxon>Bacteria</taxon>
        <taxon>Bacillati</taxon>
        <taxon>Bacillota</taxon>
        <taxon>Clostridia</taxon>
        <taxon>Lachnospirales</taxon>
        <taxon>Lachnospiraceae</taxon>
        <taxon>Anaerostipes</taxon>
    </lineage>
</organism>
<evidence type="ECO:0000313" key="1">
    <source>
        <dbReference type="EMBL" id="HJC49130.1"/>
    </source>
</evidence>
<proteinExistence type="predicted"/>
<evidence type="ECO:0000313" key="2">
    <source>
        <dbReference type="Proteomes" id="UP000823904"/>
    </source>
</evidence>
<dbReference type="Proteomes" id="UP000823904">
    <property type="component" value="Unassembled WGS sequence"/>
</dbReference>